<dbReference type="Gramene" id="GBG88308">
    <property type="protein sequence ID" value="GBG88308"/>
    <property type="gene ID" value="CBR_g46875"/>
</dbReference>
<dbReference type="AlphaFoldDB" id="A0A388M159"/>
<feature type="coiled-coil region" evidence="1">
    <location>
        <begin position="84"/>
        <end position="111"/>
    </location>
</feature>
<proteinExistence type="predicted"/>
<evidence type="ECO:0000313" key="4">
    <source>
        <dbReference type="Proteomes" id="UP000265515"/>
    </source>
</evidence>
<reference evidence="3 4" key="1">
    <citation type="journal article" date="2018" name="Cell">
        <title>The Chara Genome: Secondary Complexity and Implications for Plant Terrestrialization.</title>
        <authorList>
            <person name="Nishiyama T."/>
            <person name="Sakayama H."/>
            <person name="Vries J.D."/>
            <person name="Buschmann H."/>
            <person name="Saint-Marcoux D."/>
            <person name="Ullrich K.K."/>
            <person name="Haas F.B."/>
            <person name="Vanderstraeten L."/>
            <person name="Becker D."/>
            <person name="Lang D."/>
            <person name="Vosolsobe S."/>
            <person name="Rombauts S."/>
            <person name="Wilhelmsson P.K.I."/>
            <person name="Janitza P."/>
            <person name="Kern R."/>
            <person name="Heyl A."/>
            <person name="Rumpler F."/>
            <person name="Villalobos L.I.A.C."/>
            <person name="Clay J.M."/>
            <person name="Skokan R."/>
            <person name="Toyoda A."/>
            <person name="Suzuki Y."/>
            <person name="Kagoshima H."/>
            <person name="Schijlen E."/>
            <person name="Tajeshwar N."/>
            <person name="Catarino B."/>
            <person name="Hetherington A.J."/>
            <person name="Saltykova A."/>
            <person name="Bonnot C."/>
            <person name="Breuninger H."/>
            <person name="Symeonidi A."/>
            <person name="Radhakrishnan G.V."/>
            <person name="Van Nieuwerburgh F."/>
            <person name="Deforce D."/>
            <person name="Chang C."/>
            <person name="Karol K.G."/>
            <person name="Hedrich R."/>
            <person name="Ulvskov P."/>
            <person name="Glockner G."/>
            <person name="Delwiche C.F."/>
            <person name="Petrasek J."/>
            <person name="Van de Peer Y."/>
            <person name="Friml J."/>
            <person name="Beilby M."/>
            <person name="Dolan L."/>
            <person name="Kohara Y."/>
            <person name="Sugano S."/>
            <person name="Fujiyama A."/>
            <person name="Delaux P.-M."/>
            <person name="Quint M."/>
            <person name="TheiBen G."/>
            <person name="Hagemann M."/>
            <person name="Harholt J."/>
            <person name="Dunand C."/>
            <person name="Zachgo S."/>
            <person name="Langdale J."/>
            <person name="Maumus F."/>
            <person name="Straeten D.V.D."/>
            <person name="Gould S.B."/>
            <person name="Rensing S.A."/>
        </authorList>
    </citation>
    <scope>NUCLEOTIDE SEQUENCE [LARGE SCALE GENOMIC DNA]</scope>
    <source>
        <strain evidence="3 4">S276</strain>
    </source>
</reference>
<evidence type="ECO:0000256" key="1">
    <source>
        <dbReference type="SAM" id="Coils"/>
    </source>
</evidence>
<evidence type="ECO:0000313" key="3">
    <source>
        <dbReference type="EMBL" id="GBG88308.1"/>
    </source>
</evidence>
<feature type="region of interest" description="Disordered" evidence="2">
    <location>
        <begin position="112"/>
        <end position="159"/>
    </location>
</feature>
<keyword evidence="1" id="KW-0175">Coiled coil</keyword>
<name>A0A388M159_CHABU</name>
<comment type="caution">
    <text evidence="3">The sequence shown here is derived from an EMBL/GenBank/DDBJ whole genome shotgun (WGS) entry which is preliminary data.</text>
</comment>
<evidence type="ECO:0008006" key="5">
    <source>
        <dbReference type="Google" id="ProtNLM"/>
    </source>
</evidence>
<feature type="region of interest" description="Disordered" evidence="2">
    <location>
        <begin position="15"/>
        <end position="46"/>
    </location>
</feature>
<keyword evidence="4" id="KW-1185">Reference proteome</keyword>
<organism evidence="3 4">
    <name type="scientific">Chara braunii</name>
    <name type="common">Braun's stonewort</name>
    <dbReference type="NCBI Taxonomy" id="69332"/>
    <lineage>
        <taxon>Eukaryota</taxon>
        <taxon>Viridiplantae</taxon>
        <taxon>Streptophyta</taxon>
        <taxon>Charophyceae</taxon>
        <taxon>Charales</taxon>
        <taxon>Characeae</taxon>
        <taxon>Chara</taxon>
    </lineage>
</organism>
<dbReference type="Proteomes" id="UP000265515">
    <property type="component" value="Unassembled WGS sequence"/>
</dbReference>
<dbReference type="EMBL" id="BFEA01000663">
    <property type="protein sequence ID" value="GBG88308.1"/>
    <property type="molecule type" value="Genomic_DNA"/>
</dbReference>
<evidence type="ECO:0000256" key="2">
    <source>
        <dbReference type="SAM" id="MobiDB-lite"/>
    </source>
</evidence>
<dbReference type="STRING" id="69332.A0A388M159"/>
<sequence length="506" mass="58694">MREYFRKKIRKQKLEEERREKELEDRRRREEDDRKETDRLREADTREARLEARLIRLLSQHTKTTSGPSVQVKKKSPTTKARMLKEITSYLEESDDESEEVKQEAGRLIEAIEKRKGKKRKEEHEMRMSRVPRRRTQPSPIVVEERDDDVRTPPSHNRGAGEILDFALELHRKFSSKKVPELRDLCNSEGIQWTKRETAIGELVKCRMRLAYEEEAAHLSPLAGRLTFHWNHSFVPVQVSESEILAEMKTEYRRKGLEVTAMWGKGGKIGQAYVLPKDKDLERWRPISPAVHDPARLAGARVERAIRYMLLGLNEDRHFDLKSMDALREKCEKIQSYLRKKEGDALARSYDIKDMFARLSHQAVLDAVRWIIEYHVNRGMLGVHVSRQGKICTMARVRRKQEGFVLLTFGLIERGVEYELENTYVQSAGEILKQQFGIPMGRSSSPALACLVCAKASIDPVLPFSSLSFQCMLLVSPFAECWVFAGRCTISRGDRSSRMLVVVTRR</sequence>
<feature type="compositionally biased region" description="Basic and acidic residues" evidence="2">
    <location>
        <begin position="112"/>
        <end position="128"/>
    </location>
</feature>
<accession>A0A388M159</accession>
<protein>
    <recommendedName>
        <fullName evidence="5">Reverse transcriptase domain-containing protein</fullName>
    </recommendedName>
</protein>
<gene>
    <name evidence="3" type="ORF">CBR_g46875</name>
</gene>